<dbReference type="PANTHER" id="PTHR30108">
    <property type="entry name" value="3-OCTAPRENYL-4-HYDROXYBENZOATE CARBOXY-LYASE-RELATED"/>
    <property type="match status" value="1"/>
</dbReference>
<evidence type="ECO:0000313" key="5">
    <source>
        <dbReference type="Proteomes" id="UP001366166"/>
    </source>
</evidence>
<dbReference type="Proteomes" id="UP001366166">
    <property type="component" value="Chromosome"/>
</dbReference>
<dbReference type="SUPFAM" id="SSF143968">
    <property type="entry name" value="UbiD C-terminal domain-like"/>
    <property type="match status" value="1"/>
</dbReference>
<protein>
    <submittedName>
        <fullName evidence="4">Decarboxylase UbiD</fullName>
    </submittedName>
</protein>
<dbReference type="SUPFAM" id="SSF50475">
    <property type="entry name" value="FMN-binding split barrel"/>
    <property type="match status" value="1"/>
</dbReference>
<dbReference type="EMBL" id="AP028679">
    <property type="protein sequence ID" value="BEQ13582.1"/>
    <property type="molecule type" value="Genomic_DNA"/>
</dbReference>
<dbReference type="InterPro" id="IPR048304">
    <property type="entry name" value="UbiD_Rift_dom"/>
</dbReference>
<dbReference type="InterPro" id="IPR049381">
    <property type="entry name" value="UbiD-like_C"/>
</dbReference>
<dbReference type="InterPro" id="IPR002830">
    <property type="entry name" value="UbiD"/>
</dbReference>
<dbReference type="Pfam" id="PF20696">
    <property type="entry name" value="UbiD_C"/>
    <property type="match status" value="1"/>
</dbReference>
<dbReference type="Pfam" id="PF01977">
    <property type="entry name" value="UbiD"/>
    <property type="match status" value="1"/>
</dbReference>
<dbReference type="GO" id="GO:0006744">
    <property type="term" value="P:ubiquinone biosynthetic process"/>
    <property type="evidence" value="ECO:0007669"/>
    <property type="project" value="TreeGrafter"/>
</dbReference>
<dbReference type="NCBIfam" id="TIGR00148">
    <property type="entry name" value="UbiD family decarboxylase"/>
    <property type="match status" value="1"/>
</dbReference>
<keyword evidence="5" id="KW-1185">Reference proteome</keyword>
<evidence type="ECO:0000313" key="4">
    <source>
        <dbReference type="EMBL" id="BEQ13582.1"/>
    </source>
</evidence>
<accession>A0AAU9EAI5</accession>
<dbReference type="RefSeq" id="WP_338605328.1">
    <property type="nucleotide sequence ID" value="NZ_AP028679.1"/>
</dbReference>
<dbReference type="InterPro" id="IPR049383">
    <property type="entry name" value="UbiD-like_N"/>
</dbReference>
<dbReference type="GO" id="GO:0008694">
    <property type="term" value="F:4-hydroxy-3-polyprenylbenzoate decarboxylase activity"/>
    <property type="evidence" value="ECO:0007669"/>
    <property type="project" value="TreeGrafter"/>
</dbReference>
<reference evidence="5" key="1">
    <citation type="journal article" date="2023" name="Arch. Microbiol.">
        <title>Desulfoferula mesophilus gen. nov. sp. nov., a mesophilic sulfate-reducing bacterium isolated from a brackish lake sediment.</title>
        <authorList>
            <person name="Watanabe T."/>
            <person name="Yabe T."/>
            <person name="Tsuji J.M."/>
            <person name="Fukui M."/>
        </authorList>
    </citation>
    <scope>NUCLEOTIDE SEQUENCE [LARGE SCALE GENOMIC DNA]</scope>
    <source>
        <strain evidence="5">12FAK</strain>
    </source>
</reference>
<organism evidence="4 5">
    <name type="scientific">Desulfoferula mesophila</name>
    <dbReference type="NCBI Taxonomy" id="3058419"/>
    <lineage>
        <taxon>Bacteria</taxon>
        <taxon>Pseudomonadati</taxon>
        <taxon>Thermodesulfobacteriota</taxon>
        <taxon>Desulfarculia</taxon>
        <taxon>Desulfarculales</taxon>
        <taxon>Desulfarculaceae</taxon>
        <taxon>Desulfoferula</taxon>
    </lineage>
</organism>
<gene>
    <name evidence="4" type="ORF">FAK_06480</name>
</gene>
<proteinExistence type="predicted"/>
<dbReference type="Gene3D" id="3.40.1670.10">
    <property type="entry name" value="UbiD C-terminal domain-like"/>
    <property type="match status" value="1"/>
</dbReference>
<dbReference type="GO" id="GO:0005829">
    <property type="term" value="C:cytosol"/>
    <property type="evidence" value="ECO:0007669"/>
    <property type="project" value="TreeGrafter"/>
</dbReference>
<name>A0AAU9EAI5_9BACT</name>
<dbReference type="AlphaFoldDB" id="A0AAU9EAI5"/>
<dbReference type="KEGG" id="dmp:FAK_06480"/>
<sequence>MAKNLRTYLEQLEKERPEVILRVQKPMKVAYEISALQRKLDALRKYPVIIVEHPILDNGEESAFPVVTNLTASRELCAEALGLDHRRIAMDYAAKVSHRIDPVKVSKDEAPVKEVIETGEDINLLKFPILTHNYMDPGPYIGTGFVCNYDPETKVDNCSLQRIWVKSPRRTGYWPAVTSHSMQNIWKWWGAGKDMPVAIWIGHHPAGISGAQSRLAYPESHYPSMGGVMGEAVKLVPSELFGEDIMVPADAEMVIEGYVPREVFEAEGPFGEYPGYIGPQRPSPVIDVKCVTYRKDAIYHGLGVGLADHLVLLGNFPLEARIYNVVKSVVPEVMNVFVPISGRRNHVYVQVKKTRPGIGKEVIMATLPCDSRLKHVFVIDEDMDLFNESDVMWSIAYRSQWDRDLVVVEGAAVFPLDPSVPSPGNIGTRGGIDATMPPPIGNGLPRFYQMVNKTPDEVAAAIQLEDFVDPGLLGNYPSSS</sequence>
<dbReference type="PANTHER" id="PTHR30108:SF17">
    <property type="entry name" value="FERULIC ACID DECARBOXYLASE 1"/>
    <property type="match status" value="1"/>
</dbReference>
<dbReference type="Pfam" id="PF20695">
    <property type="entry name" value="UbiD_N"/>
    <property type="match status" value="1"/>
</dbReference>
<evidence type="ECO:0000259" key="1">
    <source>
        <dbReference type="Pfam" id="PF01977"/>
    </source>
</evidence>
<feature type="domain" description="3-octaprenyl-4-hydroxybenzoate carboxy-lyase-like C-terminal" evidence="3">
    <location>
        <begin position="312"/>
        <end position="434"/>
    </location>
</feature>
<feature type="domain" description="3-octaprenyl-4-hydroxybenzoate carboxy-lyase-like Rift-related" evidence="1">
    <location>
        <begin position="104"/>
        <end position="305"/>
    </location>
</feature>
<evidence type="ECO:0000259" key="3">
    <source>
        <dbReference type="Pfam" id="PF20696"/>
    </source>
</evidence>
<feature type="domain" description="3-octaprenyl-4-hydroxybenzoate carboxy-lyase-like N-terminal" evidence="2">
    <location>
        <begin position="15"/>
        <end position="93"/>
    </location>
</feature>
<evidence type="ECO:0000259" key="2">
    <source>
        <dbReference type="Pfam" id="PF20695"/>
    </source>
</evidence>